<dbReference type="Proteomes" id="UP000003947">
    <property type="component" value="Unassembled WGS sequence"/>
</dbReference>
<protein>
    <submittedName>
        <fullName evidence="3">Cupin domain-containing protein</fullName>
    </submittedName>
</protein>
<gene>
    <name evidence="3" type="ORF">MicloDRAFT_00036290</name>
</gene>
<accession>I4YSY3</accession>
<dbReference type="InterPro" id="IPR011051">
    <property type="entry name" value="RmlC_Cupin_sf"/>
</dbReference>
<evidence type="ECO:0000313" key="3">
    <source>
        <dbReference type="EMBL" id="EIM27075.1"/>
    </source>
</evidence>
<dbReference type="EMBL" id="JH660645">
    <property type="protein sequence ID" value="EIM27075.1"/>
    <property type="molecule type" value="Genomic_DNA"/>
</dbReference>
<dbReference type="AlphaFoldDB" id="I4YSY3"/>
<proteinExistence type="predicted"/>
<dbReference type="Pfam" id="PF07883">
    <property type="entry name" value="Cupin_2"/>
    <property type="match status" value="1"/>
</dbReference>
<evidence type="ECO:0000259" key="2">
    <source>
        <dbReference type="Pfam" id="PF07883"/>
    </source>
</evidence>
<dbReference type="PANTHER" id="PTHR35848:SF6">
    <property type="entry name" value="CUPIN TYPE-2 DOMAIN-CONTAINING PROTEIN"/>
    <property type="match status" value="1"/>
</dbReference>
<evidence type="ECO:0000256" key="1">
    <source>
        <dbReference type="ARBA" id="ARBA00022723"/>
    </source>
</evidence>
<keyword evidence="4" id="KW-1185">Reference proteome</keyword>
<dbReference type="PANTHER" id="PTHR35848">
    <property type="entry name" value="OXALATE-BINDING PROTEIN"/>
    <property type="match status" value="1"/>
</dbReference>
<dbReference type="RefSeq" id="WP_009763125.1">
    <property type="nucleotide sequence ID" value="NZ_CP141048.1"/>
</dbReference>
<reference evidence="3 4" key="1">
    <citation type="submission" date="2012-02" db="EMBL/GenBank/DDBJ databases">
        <title>Improved High-Quality Draft sequence of Microvirga sp. WSM3557.</title>
        <authorList>
            <consortium name="US DOE Joint Genome Institute"/>
            <person name="Lucas S."/>
            <person name="Han J."/>
            <person name="Lapidus A."/>
            <person name="Cheng J.-F."/>
            <person name="Goodwin L."/>
            <person name="Pitluck S."/>
            <person name="Peters L."/>
            <person name="Zhang X."/>
            <person name="Detter J.C."/>
            <person name="Han C."/>
            <person name="Tapia R."/>
            <person name="Land M."/>
            <person name="Hauser L."/>
            <person name="Kyrpides N."/>
            <person name="Ivanova N."/>
            <person name="Pagani I."/>
            <person name="Brau L."/>
            <person name="Yates R."/>
            <person name="O'Hara G."/>
            <person name="Rui T."/>
            <person name="Howieson J."/>
            <person name="Reeve W."/>
            <person name="Woyke T."/>
        </authorList>
    </citation>
    <scope>NUCLEOTIDE SEQUENCE [LARGE SCALE GENOMIC DNA]</scope>
    <source>
        <strain evidence="3 4">WSM3557</strain>
    </source>
</reference>
<dbReference type="SUPFAM" id="SSF51182">
    <property type="entry name" value="RmlC-like cupins"/>
    <property type="match status" value="1"/>
</dbReference>
<dbReference type="eggNOG" id="COG1917">
    <property type="taxonomic scope" value="Bacteria"/>
</dbReference>
<keyword evidence="1" id="KW-0479">Metal-binding</keyword>
<dbReference type="GO" id="GO:0046872">
    <property type="term" value="F:metal ion binding"/>
    <property type="evidence" value="ECO:0007669"/>
    <property type="project" value="UniProtKB-KW"/>
</dbReference>
<dbReference type="OrthoDB" id="9798709at2"/>
<organism evidence="3 4">
    <name type="scientific">Microvirga lotononidis</name>
    <dbReference type="NCBI Taxonomy" id="864069"/>
    <lineage>
        <taxon>Bacteria</taxon>
        <taxon>Pseudomonadati</taxon>
        <taxon>Pseudomonadota</taxon>
        <taxon>Alphaproteobacteria</taxon>
        <taxon>Hyphomicrobiales</taxon>
        <taxon>Methylobacteriaceae</taxon>
        <taxon>Microvirga</taxon>
    </lineage>
</organism>
<feature type="domain" description="Cupin type-2" evidence="2">
    <location>
        <begin position="43"/>
        <end position="113"/>
    </location>
</feature>
<name>I4YSY3_9HYPH</name>
<dbReference type="InterPro" id="IPR014710">
    <property type="entry name" value="RmlC-like_jellyroll"/>
</dbReference>
<dbReference type="STRING" id="864069.MicloDRAFT_00036290"/>
<dbReference type="InterPro" id="IPR051610">
    <property type="entry name" value="GPI/OXD"/>
</dbReference>
<dbReference type="InterPro" id="IPR013096">
    <property type="entry name" value="Cupin_2"/>
</dbReference>
<dbReference type="PATRIC" id="fig|864069.3.peg.3951"/>
<evidence type="ECO:0000313" key="4">
    <source>
        <dbReference type="Proteomes" id="UP000003947"/>
    </source>
</evidence>
<dbReference type="Gene3D" id="2.60.120.10">
    <property type="entry name" value="Jelly Rolls"/>
    <property type="match status" value="1"/>
</dbReference>
<dbReference type="HOGENOM" id="CLU_1702824_0_0_5"/>
<sequence length="157" mass="17010">MTDKPFRRAVLHGMAQARPIWVLSDRVSVIGHLEDQDLYIADVTVPPGGGTPPHMHPAPEILRVLDGTILFWSETDKGALEVQAKPGDVFTVPGGVPHGYRNAGDEDARMMLIADRRMVDFFRDAGSPVAPPPGPPSEEDIGQVMKAAARHGFTILV</sequence>